<keyword evidence="2" id="KW-0378">Hydrolase</keyword>
<dbReference type="PANTHER" id="PTHR45786:SF74">
    <property type="entry name" value="ATP-DEPENDENT DNA HELICASE"/>
    <property type="match status" value="1"/>
</dbReference>
<dbReference type="AlphaFoldDB" id="A0A2U1NBW7"/>
<keyword evidence="2" id="KW-0067">ATP-binding</keyword>
<proteinExistence type="predicted"/>
<reference evidence="2 3" key="1">
    <citation type="journal article" date="2018" name="Mol. Plant">
        <title>The genome of Artemisia annua provides insight into the evolution of Asteraceae family and artemisinin biosynthesis.</title>
        <authorList>
            <person name="Shen Q."/>
            <person name="Zhang L."/>
            <person name="Liao Z."/>
            <person name="Wang S."/>
            <person name="Yan T."/>
            <person name="Shi P."/>
            <person name="Liu M."/>
            <person name="Fu X."/>
            <person name="Pan Q."/>
            <person name="Wang Y."/>
            <person name="Lv Z."/>
            <person name="Lu X."/>
            <person name="Zhang F."/>
            <person name="Jiang W."/>
            <person name="Ma Y."/>
            <person name="Chen M."/>
            <person name="Hao X."/>
            <person name="Li L."/>
            <person name="Tang Y."/>
            <person name="Lv G."/>
            <person name="Zhou Y."/>
            <person name="Sun X."/>
            <person name="Brodelius P.E."/>
            <person name="Rose J.K.C."/>
            <person name="Tang K."/>
        </authorList>
    </citation>
    <scope>NUCLEOTIDE SEQUENCE [LARGE SCALE GENOMIC DNA]</scope>
    <source>
        <strain evidence="3">cv. Huhao1</strain>
        <tissue evidence="2">Leaf</tissue>
    </source>
</reference>
<feature type="region of interest" description="Disordered" evidence="1">
    <location>
        <begin position="791"/>
        <end position="848"/>
    </location>
</feature>
<dbReference type="InterPro" id="IPR012340">
    <property type="entry name" value="NA-bd_OB-fold"/>
</dbReference>
<evidence type="ECO:0000313" key="3">
    <source>
        <dbReference type="Proteomes" id="UP000245207"/>
    </source>
</evidence>
<feature type="compositionally biased region" description="Basic residues" evidence="1">
    <location>
        <begin position="211"/>
        <end position="222"/>
    </location>
</feature>
<sequence>MNSKVDKHSHKLDNNMRIKRKAVSNKLAVDMPVESAQPSVAHDSVVRSGSVVVSDHGLLLSTGHDDHLDTGAANMAGTFMPVAPVLGEGSSGSRVSAPPDTFLYAHGCRVSHAVQHVNPTEFLPVQIPTVDGSVSMFTSANTGQQPFLGASQIPAFQAFPVNQRGGHSRSLFHNGPLILDFSCARILPNQEPTEYSYNPGRNGPETTPSGRRSRARRSHVRNRQAAPTQGPLAPPQRQGAPLDYISFGGCDQTCQHCYALFWREEKKAGMPVSAPPQYQKCCAGGRVVLRAYADYPGYIMGLIQFLNDNNNLVRLFRTARDKLLEADIPDFQIRLFGVVGAQRYDLPAGDTIGAIVYEGGPESATDYDIVIERHSREAENVNKLHPRYMALQFPLLFVYGEEGYHLSLTIRNIEDSEIQAEKRMSMKAFYAYQLYDRAGRHSLITRAMKIPSLIPTGFSCILLDKKGTAIQANADMQEKERFERDLQINCVYRIQGFGFEKTDNWGKTLDNDMTLCFGKHTQVDLLTDDDYPAHYFSFAAYNELGGRLEKKNPILTDYIGYVHNVEKTKEYGGATGNKIRLRNIGIRNLKYNQNNPTTPPLQLQTERSADWEQERSRNRVALGTLLLIDPNTQQRVLFTQDVMILNVDTTQDWYYQKCDECGGKLRYGYVHGHCHPYGTQPNPQKSYSFRIVVTDGTGNATITCFSPQTDGLIKDINILLEEVANKDPQVTPPQILALQNTRHVLQFRFAKPAGKGPPTFVLQKVMDHRPAILTGPSEGPSSPHVIATETQATTEVSPPPATPTASQDTPANTTDATRLPSSSTVRKELFGQSPEQESEPETKKQKTD</sequence>
<organism evidence="2 3">
    <name type="scientific">Artemisia annua</name>
    <name type="common">Sweet wormwood</name>
    <dbReference type="NCBI Taxonomy" id="35608"/>
    <lineage>
        <taxon>Eukaryota</taxon>
        <taxon>Viridiplantae</taxon>
        <taxon>Streptophyta</taxon>
        <taxon>Embryophyta</taxon>
        <taxon>Tracheophyta</taxon>
        <taxon>Spermatophyta</taxon>
        <taxon>Magnoliopsida</taxon>
        <taxon>eudicotyledons</taxon>
        <taxon>Gunneridae</taxon>
        <taxon>Pentapetalae</taxon>
        <taxon>asterids</taxon>
        <taxon>campanulids</taxon>
        <taxon>Asterales</taxon>
        <taxon>Asteraceae</taxon>
        <taxon>Asteroideae</taxon>
        <taxon>Anthemideae</taxon>
        <taxon>Artemisiinae</taxon>
        <taxon>Artemisia</taxon>
    </lineage>
</organism>
<dbReference type="SUPFAM" id="SSF50249">
    <property type="entry name" value="Nucleic acid-binding proteins"/>
    <property type="match status" value="1"/>
</dbReference>
<dbReference type="GO" id="GO:0004386">
    <property type="term" value="F:helicase activity"/>
    <property type="evidence" value="ECO:0007669"/>
    <property type="project" value="UniProtKB-KW"/>
</dbReference>
<keyword evidence="2" id="KW-0347">Helicase</keyword>
<dbReference type="OrthoDB" id="1751331at2759"/>
<accession>A0A2U1NBW7</accession>
<name>A0A2U1NBW7_ARTAN</name>
<keyword evidence="3" id="KW-1185">Reference proteome</keyword>
<feature type="region of interest" description="Disordered" evidence="1">
    <location>
        <begin position="192"/>
        <end position="238"/>
    </location>
</feature>
<dbReference type="PANTHER" id="PTHR45786">
    <property type="entry name" value="DNA BINDING PROTEIN-LIKE"/>
    <property type="match status" value="1"/>
</dbReference>
<dbReference type="Gene3D" id="2.40.50.140">
    <property type="entry name" value="Nucleic acid-binding proteins"/>
    <property type="match status" value="2"/>
</dbReference>
<evidence type="ECO:0000256" key="1">
    <source>
        <dbReference type="SAM" id="MobiDB-lite"/>
    </source>
</evidence>
<gene>
    <name evidence="2" type="ORF">CTI12_AA132210</name>
</gene>
<comment type="caution">
    <text evidence="2">The sequence shown here is derived from an EMBL/GenBank/DDBJ whole genome shotgun (WGS) entry which is preliminary data.</text>
</comment>
<dbReference type="EMBL" id="PKPP01003150">
    <property type="protein sequence ID" value="PWA70993.1"/>
    <property type="molecule type" value="Genomic_DNA"/>
</dbReference>
<protein>
    <submittedName>
        <fullName evidence="2">DNA helicase Pif1-like protein</fullName>
    </submittedName>
</protein>
<feature type="compositionally biased region" description="Polar residues" evidence="1">
    <location>
        <begin position="803"/>
        <end position="824"/>
    </location>
</feature>
<dbReference type="Proteomes" id="UP000245207">
    <property type="component" value="Unassembled WGS sequence"/>
</dbReference>
<keyword evidence="2" id="KW-0547">Nucleotide-binding</keyword>
<evidence type="ECO:0000313" key="2">
    <source>
        <dbReference type="EMBL" id="PWA70993.1"/>
    </source>
</evidence>